<feature type="compositionally biased region" description="Basic and acidic residues" evidence="1">
    <location>
        <begin position="8"/>
        <end position="20"/>
    </location>
</feature>
<evidence type="ECO:0000313" key="2">
    <source>
        <dbReference type="EMBL" id="PVZ63441.1"/>
    </source>
</evidence>
<dbReference type="EMBL" id="QDDL01000016">
    <property type="protein sequence ID" value="PVZ63441.1"/>
    <property type="molecule type" value="Genomic_DNA"/>
</dbReference>
<proteinExistence type="predicted"/>
<dbReference type="OrthoDB" id="6265985at2"/>
<dbReference type="AlphaFoldDB" id="A0A2V1GND6"/>
<name>A0A2V1GND6_9GAMM</name>
<sequence>MSSLSKKLLKDCSKHPDKPKGKLGKKLLSHELALSELLPMISQLADSKEKQQQAAEMLIQLLAPKASSKHQQALALQLSALGLGQPQPDTTPVVKAPAQTKLKLVEASESFASKPFKNKPCSSCPALCGGLCKCALKRASNNRPQSSAIAS</sequence>
<gene>
    <name evidence="2" type="ORF">DC094_21270</name>
</gene>
<comment type="caution">
    <text evidence="2">The sequence shown here is derived from an EMBL/GenBank/DDBJ whole genome shotgun (WGS) entry which is preliminary data.</text>
</comment>
<feature type="region of interest" description="Disordered" evidence="1">
    <location>
        <begin position="1"/>
        <end position="24"/>
    </location>
</feature>
<organism evidence="2 3">
    <name type="scientific">Pelagibaculum spongiae</name>
    <dbReference type="NCBI Taxonomy" id="2080658"/>
    <lineage>
        <taxon>Bacteria</taxon>
        <taxon>Pseudomonadati</taxon>
        <taxon>Pseudomonadota</taxon>
        <taxon>Gammaproteobacteria</taxon>
        <taxon>Oceanospirillales</taxon>
        <taxon>Pelagibaculum</taxon>
    </lineage>
</organism>
<dbReference type="RefSeq" id="WP_116689135.1">
    <property type="nucleotide sequence ID" value="NZ_CAWNYD010000016.1"/>
</dbReference>
<evidence type="ECO:0000256" key="1">
    <source>
        <dbReference type="SAM" id="MobiDB-lite"/>
    </source>
</evidence>
<dbReference type="Proteomes" id="UP000244906">
    <property type="component" value="Unassembled WGS sequence"/>
</dbReference>
<protein>
    <submittedName>
        <fullName evidence="2">Uncharacterized protein</fullName>
    </submittedName>
</protein>
<keyword evidence="3" id="KW-1185">Reference proteome</keyword>
<reference evidence="2 3" key="1">
    <citation type="submission" date="2018-04" db="EMBL/GenBank/DDBJ databases">
        <title>Thalassorhabdus spongiae gen. nov., sp. nov., isolated from a marine sponge in South-West Iceland.</title>
        <authorList>
            <person name="Knobloch S."/>
            <person name="Daussin A."/>
            <person name="Johannsson R."/>
            <person name="Marteinsson V.T."/>
        </authorList>
    </citation>
    <scope>NUCLEOTIDE SEQUENCE [LARGE SCALE GENOMIC DNA]</scope>
    <source>
        <strain evidence="2 3">Hp12</strain>
    </source>
</reference>
<accession>A0A2V1GND6</accession>
<evidence type="ECO:0000313" key="3">
    <source>
        <dbReference type="Proteomes" id="UP000244906"/>
    </source>
</evidence>